<accession>A0A346A1G1</accession>
<feature type="domain" description="Carbohydrate kinase PfkB" evidence="7">
    <location>
        <begin position="14"/>
        <end position="297"/>
    </location>
</feature>
<dbReference type="GO" id="GO:0003872">
    <property type="term" value="F:6-phosphofructokinase activity"/>
    <property type="evidence" value="ECO:0007669"/>
    <property type="project" value="TreeGrafter"/>
</dbReference>
<dbReference type="Proteomes" id="UP000254889">
    <property type="component" value="Chromosome"/>
</dbReference>
<evidence type="ECO:0000259" key="7">
    <source>
        <dbReference type="Pfam" id="PF00294"/>
    </source>
</evidence>
<dbReference type="GO" id="GO:0005524">
    <property type="term" value="F:ATP binding"/>
    <property type="evidence" value="ECO:0007669"/>
    <property type="project" value="UniProtKB-KW"/>
</dbReference>
<dbReference type="InterPro" id="IPR011611">
    <property type="entry name" value="PfkB_dom"/>
</dbReference>
<dbReference type="Gene3D" id="3.40.1190.20">
    <property type="match status" value="1"/>
</dbReference>
<dbReference type="KEGG" id="ptaw:DW352_22270"/>
<dbReference type="OrthoDB" id="9801219at2"/>
<dbReference type="SUPFAM" id="SSF53613">
    <property type="entry name" value="Ribokinase-like"/>
    <property type="match status" value="1"/>
</dbReference>
<dbReference type="RefSeq" id="WP_115693387.1">
    <property type="nucleotide sequence ID" value="NZ_CP031417.1"/>
</dbReference>
<dbReference type="InterPro" id="IPR029056">
    <property type="entry name" value="Ribokinase-like"/>
</dbReference>
<dbReference type="AlphaFoldDB" id="A0A346A1G1"/>
<dbReference type="InterPro" id="IPR017583">
    <property type="entry name" value="Tagatose/fructose_Pkinase"/>
</dbReference>
<keyword evidence="3" id="KW-0547">Nucleotide-binding</keyword>
<dbReference type="CDD" id="cd01164">
    <property type="entry name" value="FruK_PfkB_like"/>
    <property type="match status" value="1"/>
</dbReference>
<evidence type="ECO:0000256" key="2">
    <source>
        <dbReference type="ARBA" id="ARBA00022679"/>
    </source>
</evidence>
<keyword evidence="5" id="KW-0067">ATP-binding</keyword>
<gene>
    <name evidence="8" type="ORF">DW352_22270</name>
</gene>
<keyword evidence="9" id="KW-1185">Reference proteome</keyword>
<keyword evidence="2 6" id="KW-0808">Transferase</keyword>
<evidence type="ECO:0000256" key="4">
    <source>
        <dbReference type="ARBA" id="ARBA00022777"/>
    </source>
</evidence>
<sequence>MPDIATITINPAVDIFFNVDRVEPTRKLRCSAPKRDPGGGGINVARAAHRLGGSVVAIYPIGGVIGKLLQRLVEREGIDSIVTPSHVETRENFTAYEESTGDQYRFVLPGSTLHRAEWEACLDKLVTLPEKPKFVVASGSVPPGVQDDFFGQVARAAERLGAKTVVDTSGPALGEALKEGICLVKPNQNELSEFVGAPLSTDSERISACRKLIDDKRTEMVALTLGEDGSLLVTKDGAWRAEAMKIDVVSAVGAGDSFLGGLVAGLAKSLPLDQAFRLAVAAGTAAVMSPGTELCREQDVKRLLTDVKITAIATAAA</sequence>
<dbReference type="GO" id="GO:0005829">
    <property type="term" value="C:cytosol"/>
    <property type="evidence" value="ECO:0007669"/>
    <property type="project" value="TreeGrafter"/>
</dbReference>
<protein>
    <recommendedName>
        <fullName evidence="6">Phosphofructokinase</fullName>
    </recommendedName>
</protein>
<evidence type="ECO:0000256" key="3">
    <source>
        <dbReference type="ARBA" id="ARBA00022741"/>
    </source>
</evidence>
<dbReference type="PANTHER" id="PTHR46566:SF2">
    <property type="entry name" value="ATP-DEPENDENT 6-PHOSPHOFRUCTOKINASE ISOZYME 2"/>
    <property type="match status" value="1"/>
</dbReference>
<proteinExistence type="inferred from homology"/>
<dbReference type="EMBL" id="CP031417">
    <property type="protein sequence ID" value="AXK83008.1"/>
    <property type="molecule type" value="Genomic_DNA"/>
</dbReference>
<evidence type="ECO:0000256" key="1">
    <source>
        <dbReference type="ARBA" id="ARBA00010688"/>
    </source>
</evidence>
<evidence type="ECO:0000256" key="5">
    <source>
        <dbReference type="ARBA" id="ARBA00022840"/>
    </source>
</evidence>
<evidence type="ECO:0000313" key="9">
    <source>
        <dbReference type="Proteomes" id="UP000254889"/>
    </source>
</evidence>
<evidence type="ECO:0000313" key="8">
    <source>
        <dbReference type="EMBL" id="AXK83008.1"/>
    </source>
</evidence>
<name>A0A346A1G1_9HYPH</name>
<dbReference type="PIRSF" id="PIRSF000535">
    <property type="entry name" value="1PFK/6PFK/LacC"/>
    <property type="match status" value="1"/>
</dbReference>
<organism evidence="8 9">
    <name type="scientific">Pseudolabrys taiwanensis</name>
    <dbReference type="NCBI Taxonomy" id="331696"/>
    <lineage>
        <taxon>Bacteria</taxon>
        <taxon>Pseudomonadati</taxon>
        <taxon>Pseudomonadota</taxon>
        <taxon>Alphaproteobacteria</taxon>
        <taxon>Hyphomicrobiales</taxon>
        <taxon>Xanthobacteraceae</taxon>
        <taxon>Pseudolabrys</taxon>
    </lineage>
</organism>
<dbReference type="NCBIfam" id="TIGR03168">
    <property type="entry name" value="1-PFK"/>
    <property type="match status" value="1"/>
</dbReference>
<dbReference type="FunFam" id="3.40.1190.20:FF:000001">
    <property type="entry name" value="Phosphofructokinase"/>
    <property type="match status" value="1"/>
</dbReference>
<reference evidence="8 9" key="1">
    <citation type="submission" date="2018-07" db="EMBL/GenBank/DDBJ databases">
        <authorList>
            <person name="Quirk P.G."/>
            <person name="Krulwich T.A."/>
        </authorList>
    </citation>
    <scope>NUCLEOTIDE SEQUENCE [LARGE SCALE GENOMIC DNA]</scope>
    <source>
        <strain evidence="8 9">CC-BB4</strain>
    </source>
</reference>
<comment type="similarity">
    <text evidence="1 6">Belongs to the carbohydrate kinase PfkB family.</text>
</comment>
<evidence type="ECO:0000256" key="6">
    <source>
        <dbReference type="PIRNR" id="PIRNR000535"/>
    </source>
</evidence>
<dbReference type="PANTHER" id="PTHR46566">
    <property type="entry name" value="1-PHOSPHOFRUCTOKINASE-RELATED"/>
    <property type="match status" value="1"/>
</dbReference>
<dbReference type="Pfam" id="PF00294">
    <property type="entry name" value="PfkB"/>
    <property type="match status" value="1"/>
</dbReference>
<keyword evidence="4 8" id="KW-0418">Kinase</keyword>